<feature type="transmembrane region" description="Helical" evidence="7">
    <location>
        <begin position="458"/>
        <end position="479"/>
    </location>
</feature>
<comment type="caution">
    <text evidence="9">The sequence shown here is derived from an EMBL/GenBank/DDBJ whole genome shotgun (WGS) entry which is preliminary data.</text>
</comment>
<dbReference type="InterPro" id="IPR035661">
    <property type="entry name" value="EMP46/EMP47_N"/>
</dbReference>
<evidence type="ECO:0000256" key="3">
    <source>
        <dbReference type="ARBA" id="ARBA00022729"/>
    </source>
</evidence>
<dbReference type="Pfam" id="PF03388">
    <property type="entry name" value="Lectin_leg-like"/>
    <property type="match status" value="1"/>
</dbReference>
<reference evidence="9" key="2">
    <citation type="journal article" date="2023" name="IMA Fungus">
        <title>Comparative genomic study of the Penicillium genus elucidates a diverse pangenome and 15 lateral gene transfer events.</title>
        <authorList>
            <person name="Petersen C."/>
            <person name="Sorensen T."/>
            <person name="Nielsen M.R."/>
            <person name="Sondergaard T.E."/>
            <person name="Sorensen J.L."/>
            <person name="Fitzpatrick D.A."/>
            <person name="Frisvad J.C."/>
            <person name="Nielsen K.L."/>
        </authorList>
    </citation>
    <scope>NUCLEOTIDE SEQUENCE</scope>
    <source>
        <strain evidence="9">IBT 30069</strain>
    </source>
</reference>
<dbReference type="CDD" id="cd06903">
    <property type="entry name" value="lectin_EMP46_EMP47"/>
    <property type="match status" value="1"/>
</dbReference>
<dbReference type="InterPro" id="IPR005052">
    <property type="entry name" value="Lectin_leg"/>
</dbReference>
<dbReference type="SUPFAM" id="SSF49899">
    <property type="entry name" value="Concanavalin A-like lectins/glucanases"/>
    <property type="match status" value="1"/>
</dbReference>
<feature type="coiled-coil region" evidence="6">
    <location>
        <begin position="388"/>
        <end position="415"/>
    </location>
</feature>
<dbReference type="AlphaFoldDB" id="A0A9W9JW11"/>
<keyword evidence="4 7" id="KW-1133">Transmembrane helix</keyword>
<dbReference type="PANTHER" id="PTHR12223:SF28">
    <property type="entry name" value="LECTIN, MANNOSE BINDING 1 LIKE"/>
    <property type="match status" value="1"/>
</dbReference>
<comment type="subcellular location">
    <subcellularLocation>
        <location evidence="1">Membrane</location>
        <topology evidence="1">Single-pass type I membrane protein</topology>
    </subcellularLocation>
</comment>
<dbReference type="PANTHER" id="PTHR12223">
    <property type="entry name" value="VESICULAR MANNOSE-BINDING LECTIN"/>
    <property type="match status" value="1"/>
</dbReference>
<feature type="domain" description="L-type lectin-like" evidence="8">
    <location>
        <begin position="94"/>
        <end position="310"/>
    </location>
</feature>
<dbReference type="GO" id="GO:0005793">
    <property type="term" value="C:endoplasmic reticulum-Golgi intermediate compartment"/>
    <property type="evidence" value="ECO:0007669"/>
    <property type="project" value="TreeGrafter"/>
</dbReference>
<evidence type="ECO:0000256" key="6">
    <source>
        <dbReference type="SAM" id="Coils"/>
    </source>
</evidence>
<keyword evidence="6" id="KW-0175">Coiled coil</keyword>
<feature type="transmembrane region" description="Helical" evidence="7">
    <location>
        <begin position="35"/>
        <end position="54"/>
    </location>
</feature>
<sequence length="491" mass="53704">MDLNDVGIRHTILNSVQLHHFIDFSPSTAVIAKEIRLCVIAVVVGPIGAVYITLPCKNLAPRFLQLFNSFNPIITTATMKTFASLALLAVGATAQVIESASFGYGKTISPSRDSIPGWTIGGEGFDPSLLSDKLILTPPYPGNARGSAWAQSPISQPEWSAEFQFRASGPERASGNLQLWYTKDGQTRVGTSSIYTVGPFDGLALVIDTHGGRGGSIRGFLNDGTTDYKTHRSVDSLAFGHCDYSYRNLGRPSVLKIKHTSAFFEVTVDDKVCFSTDKVALPSGNTFGITAATPENPDSFEIFKFVLESAAGQIVPQGNIPQQEQQQPVVNQEIPPVAQPGSDKASAAQFFDLSNRIQSQSKVSNTILQDIRAQGTKSENRHAELLRLTASKDQVASLEARLQRMESMLQSIQRDLEGKDYSSRFNQLHDTLRSSHVTLSDALHGHLLSVITASTPRMGFFIFLVIAFQVFLAGSYVLYKRRRANMPKKFL</sequence>
<dbReference type="Gene3D" id="2.60.120.200">
    <property type="match status" value="1"/>
</dbReference>
<evidence type="ECO:0000259" key="8">
    <source>
        <dbReference type="PROSITE" id="PS51328"/>
    </source>
</evidence>
<evidence type="ECO:0000313" key="10">
    <source>
        <dbReference type="Proteomes" id="UP001149165"/>
    </source>
</evidence>
<dbReference type="PROSITE" id="PS51328">
    <property type="entry name" value="L_LECTIN_LIKE"/>
    <property type="match status" value="1"/>
</dbReference>
<dbReference type="GO" id="GO:0030134">
    <property type="term" value="C:COPII-coated ER to Golgi transport vesicle"/>
    <property type="evidence" value="ECO:0007669"/>
    <property type="project" value="TreeGrafter"/>
</dbReference>
<keyword evidence="5 7" id="KW-0472">Membrane</keyword>
<name>A0A9W9JW11_9EURO</name>
<dbReference type="Proteomes" id="UP001149165">
    <property type="component" value="Unassembled WGS sequence"/>
</dbReference>
<proteinExistence type="predicted"/>
<dbReference type="GO" id="GO:0005789">
    <property type="term" value="C:endoplasmic reticulum membrane"/>
    <property type="evidence" value="ECO:0007669"/>
    <property type="project" value="TreeGrafter"/>
</dbReference>
<evidence type="ECO:0000256" key="1">
    <source>
        <dbReference type="ARBA" id="ARBA00004479"/>
    </source>
</evidence>
<dbReference type="GO" id="GO:0005537">
    <property type="term" value="F:D-mannose binding"/>
    <property type="evidence" value="ECO:0007669"/>
    <property type="project" value="TreeGrafter"/>
</dbReference>
<dbReference type="InterPro" id="IPR051136">
    <property type="entry name" value="Intracellular_Lectin-GPT"/>
</dbReference>
<keyword evidence="3" id="KW-0732">Signal</keyword>
<dbReference type="EMBL" id="JAPQKH010000008">
    <property type="protein sequence ID" value="KAJ5083535.1"/>
    <property type="molecule type" value="Genomic_DNA"/>
</dbReference>
<accession>A0A9W9JW11</accession>
<evidence type="ECO:0000313" key="9">
    <source>
        <dbReference type="EMBL" id="KAJ5083535.1"/>
    </source>
</evidence>
<protein>
    <recommendedName>
        <fullName evidence="8">L-type lectin-like domain-containing protein</fullName>
    </recommendedName>
</protein>
<dbReference type="OrthoDB" id="10265193at2759"/>
<organism evidence="9 10">
    <name type="scientific">Penicillium angulare</name>
    <dbReference type="NCBI Taxonomy" id="116970"/>
    <lineage>
        <taxon>Eukaryota</taxon>
        <taxon>Fungi</taxon>
        <taxon>Dikarya</taxon>
        <taxon>Ascomycota</taxon>
        <taxon>Pezizomycotina</taxon>
        <taxon>Eurotiomycetes</taxon>
        <taxon>Eurotiomycetidae</taxon>
        <taxon>Eurotiales</taxon>
        <taxon>Aspergillaceae</taxon>
        <taxon>Penicillium</taxon>
    </lineage>
</organism>
<evidence type="ECO:0000256" key="7">
    <source>
        <dbReference type="SAM" id="Phobius"/>
    </source>
</evidence>
<gene>
    <name evidence="9" type="ORF">N7456_012962</name>
</gene>
<dbReference type="InterPro" id="IPR013320">
    <property type="entry name" value="ConA-like_dom_sf"/>
</dbReference>
<reference evidence="9" key="1">
    <citation type="submission" date="2022-11" db="EMBL/GenBank/DDBJ databases">
        <authorList>
            <person name="Petersen C."/>
        </authorList>
    </citation>
    <scope>NUCLEOTIDE SEQUENCE</scope>
    <source>
        <strain evidence="9">IBT 30069</strain>
    </source>
</reference>
<dbReference type="GO" id="GO:0006888">
    <property type="term" value="P:endoplasmic reticulum to Golgi vesicle-mediated transport"/>
    <property type="evidence" value="ECO:0007669"/>
    <property type="project" value="TreeGrafter"/>
</dbReference>
<evidence type="ECO:0000256" key="5">
    <source>
        <dbReference type="ARBA" id="ARBA00023136"/>
    </source>
</evidence>
<evidence type="ECO:0000256" key="2">
    <source>
        <dbReference type="ARBA" id="ARBA00022692"/>
    </source>
</evidence>
<keyword evidence="10" id="KW-1185">Reference proteome</keyword>
<dbReference type="GO" id="GO:0000139">
    <property type="term" value="C:Golgi membrane"/>
    <property type="evidence" value="ECO:0007669"/>
    <property type="project" value="TreeGrafter"/>
</dbReference>
<evidence type="ECO:0000256" key="4">
    <source>
        <dbReference type="ARBA" id="ARBA00022989"/>
    </source>
</evidence>
<keyword evidence="2 7" id="KW-0812">Transmembrane</keyword>